<evidence type="ECO:0000259" key="7">
    <source>
        <dbReference type="Pfam" id="PF00889"/>
    </source>
</evidence>
<name>A0A8H5HS42_9AGAR</name>
<dbReference type="OrthoDB" id="277235at2759"/>
<sequence length="316" mass="34484">MFKITQPARSYLCRFYSSAPPKTRAQLVAELRKLSNAPIIKARQALDENNGDFDAALQWLEEDMRKSGAEKAEKIKGRATSEGLISISVLEGGLGSRIGSGSGSVRASIIELNCESDFVSRTQEFAGLAAEIAHVAAQSPVRLQQSASPFVPLSVGVLLQAPHKSGTVNSLITDLIARIGENISLRRATLLSLPQNLDSVFRVTSHLHQGRVGALDLISLKPSGSSLFKDDAFIGDLEKLERALARQTAGFMTLAIDQTQNPEADPETVLYEQPFMMLGGQDASVPVRKVLHQWQKKWGLDDISVFDFARWEVGKN</sequence>
<comment type="caution">
    <text evidence="8">The sequence shown here is derived from an EMBL/GenBank/DDBJ whole genome shotgun (WGS) entry which is preliminary data.</text>
</comment>
<dbReference type="InterPro" id="IPR001816">
    <property type="entry name" value="Transl_elong_EFTs/EF1B"/>
</dbReference>
<keyword evidence="9" id="KW-1185">Reference proteome</keyword>
<dbReference type="PANTHER" id="PTHR11741:SF0">
    <property type="entry name" value="ELONGATION FACTOR TS, MITOCHONDRIAL"/>
    <property type="match status" value="1"/>
</dbReference>
<gene>
    <name evidence="6" type="primary">TSF1</name>
    <name evidence="8" type="ORF">D9757_004698</name>
</gene>
<dbReference type="Gene3D" id="1.10.8.10">
    <property type="entry name" value="DNA helicase RuvA subunit, C-terminal domain"/>
    <property type="match status" value="1"/>
</dbReference>
<evidence type="ECO:0000313" key="9">
    <source>
        <dbReference type="Proteomes" id="UP000518752"/>
    </source>
</evidence>
<dbReference type="CDD" id="cd14275">
    <property type="entry name" value="UBA_EF-Ts"/>
    <property type="match status" value="1"/>
</dbReference>
<evidence type="ECO:0000256" key="1">
    <source>
        <dbReference type="ARBA" id="ARBA00005532"/>
    </source>
</evidence>
<evidence type="ECO:0000256" key="4">
    <source>
        <dbReference type="ARBA" id="ARBA00022946"/>
    </source>
</evidence>
<reference evidence="8 9" key="1">
    <citation type="journal article" date="2020" name="ISME J.">
        <title>Uncovering the hidden diversity of litter-decomposition mechanisms in mushroom-forming fungi.</title>
        <authorList>
            <person name="Floudas D."/>
            <person name="Bentzer J."/>
            <person name="Ahren D."/>
            <person name="Johansson T."/>
            <person name="Persson P."/>
            <person name="Tunlid A."/>
        </authorList>
    </citation>
    <scope>NUCLEOTIDE SEQUENCE [LARGE SCALE GENOMIC DNA]</scope>
    <source>
        <strain evidence="8 9">CBS 406.79</strain>
    </source>
</reference>
<dbReference type="PANTHER" id="PTHR11741">
    <property type="entry name" value="ELONGATION FACTOR TS"/>
    <property type="match status" value="1"/>
</dbReference>
<evidence type="ECO:0000256" key="5">
    <source>
        <dbReference type="ARBA" id="ARBA00023128"/>
    </source>
</evidence>
<comment type="function">
    <text evidence="6">Associates with the EF-Tu.GDP complex and induces the exchange of GDP to GTP. It remains bound to the aminoacyl-tRNA.EF-Tu.GTP complex up to the GTP hydrolysis stage on the ribosome.</text>
</comment>
<evidence type="ECO:0000313" key="8">
    <source>
        <dbReference type="EMBL" id="KAF5388513.1"/>
    </source>
</evidence>
<evidence type="ECO:0000256" key="6">
    <source>
        <dbReference type="HAMAP-Rule" id="MF_03135"/>
    </source>
</evidence>
<dbReference type="SUPFAM" id="SSF54713">
    <property type="entry name" value="Elongation factor Ts (EF-Ts), dimerisation domain"/>
    <property type="match status" value="1"/>
</dbReference>
<dbReference type="Proteomes" id="UP000518752">
    <property type="component" value="Unassembled WGS sequence"/>
</dbReference>
<dbReference type="GO" id="GO:0003746">
    <property type="term" value="F:translation elongation factor activity"/>
    <property type="evidence" value="ECO:0007669"/>
    <property type="project" value="UniProtKB-UniRule"/>
</dbReference>
<dbReference type="Gene3D" id="3.30.479.20">
    <property type="entry name" value="Elongation factor Ts, dimerisation domain"/>
    <property type="match status" value="2"/>
</dbReference>
<keyword evidence="4" id="KW-0809">Transit peptide</keyword>
<dbReference type="Pfam" id="PF00889">
    <property type="entry name" value="EF_TS"/>
    <property type="match status" value="1"/>
</dbReference>
<protein>
    <recommendedName>
        <fullName evidence="6">Elongation factor Ts, mitochondrial</fullName>
        <shortName evidence="6">EF-Ts</shortName>
        <shortName evidence="6">EF-TsMt</shortName>
    </recommendedName>
</protein>
<comment type="subcellular location">
    <subcellularLocation>
        <location evidence="6">Mitochondrion</location>
    </subcellularLocation>
</comment>
<dbReference type="HAMAP" id="MF_00050">
    <property type="entry name" value="EF_Ts"/>
    <property type="match status" value="1"/>
</dbReference>
<feature type="domain" description="Translation elongation factor EFTs/EF1B dimerisation" evidence="7">
    <location>
        <begin position="107"/>
        <end position="249"/>
    </location>
</feature>
<keyword evidence="2 6" id="KW-0251">Elongation factor</keyword>
<accession>A0A8H5HS42</accession>
<evidence type="ECO:0000256" key="2">
    <source>
        <dbReference type="ARBA" id="ARBA00022768"/>
    </source>
</evidence>
<dbReference type="SUPFAM" id="SSF46934">
    <property type="entry name" value="UBA-like"/>
    <property type="match status" value="1"/>
</dbReference>
<dbReference type="GO" id="GO:0005739">
    <property type="term" value="C:mitochondrion"/>
    <property type="evidence" value="ECO:0007669"/>
    <property type="project" value="UniProtKB-SubCell"/>
</dbReference>
<evidence type="ECO:0000256" key="3">
    <source>
        <dbReference type="ARBA" id="ARBA00022917"/>
    </source>
</evidence>
<dbReference type="InterPro" id="IPR036402">
    <property type="entry name" value="EF-Ts_dimer_sf"/>
</dbReference>
<comment type="similarity">
    <text evidence="1 6">Belongs to the EF-Ts family.</text>
</comment>
<proteinExistence type="inferred from homology"/>
<organism evidence="8 9">
    <name type="scientific">Collybiopsis confluens</name>
    <dbReference type="NCBI Taxonomy" id="2823264"/>
    <lineage>
        <taxon>Eukaryota</taxon>
        <taxon>Fungi</taxon>
        <taxon>Dikarya</taxon>
        <taxon>Basidiomycota</taxon>
        <taxon>Agaricomycotina</taxon>
        <taxon>Agaricomycetes</taxon>
        <taxon>Agaricomycetidae</taxon>
        <taxon>Agaricales</taxon>
        <taxon>Marasmiineae</taxon>
        <taxon>Omphalotaceae</taxon>
        <taxon>Collybiopsis</taxon>
    </lineage>
</organism>
<dbReference type="GO" id="GO:0070125">
    <property type="term" value="P:mitochondrial translational elongation"/>
    <property type="evidence" value="ECO:0007669"/>
    <property type="project" value="TreeGrafter"/>
</dbReference>
<dbReference type="InterPro" id="IPR014039">
    <property type="entry name" value="Transl_elong_EFTs/EF1B_dimer"/>
</dbReference>
<dbReference type="EMBL" id="JAACJN010000029">
    <property type="protein sequence ID" value="KAF5388513.1"/>
    <property type="molecule type" value="Genomic_DNA"/>
</dbReference>
<dbReference type="InterPro" id="IPR009060">
    <property type="entry name" value="UBA-like_sf"/>
</dbReference>
<dbReference type="AlphaFoldDB" id="A0A8H5HS42"/>
<keyword evidence="3 6" id="KW-0648">Protein biosynthesis</keyword>
<keyword evidence="5 6" id="KW-0496">Mitochondrion</keyword>